<dbReference type="Gramene" id="A07p02100.2_BraZ1">
    <property type="protein sequence ID" value="A07p02100.2_BraZ1.CDS"/>
    <property type="gene ID" value="A07g02100.2_BraZ1"/>
</dbReference>
<organism evidence="11 12">
    <name type="scientific">Brassica campestris</name>
    <name type="common">Field mustard</name>
    <dbReference type="NCBI Taxonomy" id="3711"/>
    <lineage>
        <taxon>Eukaryota</taxon>
        <taxon>Viridiplantae</taxon>
        <taxon>Streptophyta</taxon>
        <taxon>Embryophyta</taxon>
        <taxon>Tracheophyta</taxon>
        <taxon>Spermatophyta</taxon>
        <taxon>Magnoliopsida</taxon>
        <taxon>eudicotyledons</taxon>
        <taxon>Gunneridae</taxon>
        <taxon>Pentapetalae</taxon>
        <taxon>rosids</taxon>
        <taxon>malvids</taxon>
        <taxon>Brassicales</taxon>
        <taxon>Brassicaceae</taxon>
        <taxon>Brassiceae</taxon>
        <taxon>Brassica</taxon>
    </lineage>
</organism>
<evidence type="ECO:0000256" key="5">
    <source>
        <dbReference type="ARBA" id="ARBA00022989"/>
    </source>
</evidence>
<dbReference type="GO" id="GO:0015031">
    <property type="term" value="P:protein transport"/>
    <property type="evidence" value="ECO:0007669"/>
    <property type="project" value="UniProtKB-KW"/>
</dbReference>
<dbReference type="FunFam" id="1.20.58.90:FF:000004">
    <property type="entry name" value="Syntaxin 10"/>
    <property type="match status" value="1"/>
</dbReference>
<keyword evidence="2" id="KW-0813">Transport</keyword>
<sequence>MMVVNSFDLWQKDVFFSAAEEVQKSADIMESAYRLWIREKKDDIFKELQAALGTAKWQLEEFEKAVRLSHRQCGDDSTSTTRHKQFVAAIENQIHRVEASLQETYSENGKEPLRWVNLSEEERDDLAMFLSGSSLTSHSFSSESSIKSNVAEVTNDVNGSECVIDIQESAKPRNAEKTVGTRRTWSSPDFSSLRIIVPGDNEQEEEKLVTQIESTPKVKGTKPVLWMQRLPDHTQPSEREKLHSYRSPSVVGRASHCRYVREDRCSDRLSPVTCFLFDGRPVSSLASDGSFSIGFAGFVSLGRDGFSNISIAGFVSPGKDGFSSILIAGSFSGYGGVCNRLFVFLSVLVDLSVFDSMARALSILTTSASSYLFELLALPVCRGLVVGVRLLDAHLLRGGDHTFACRWWGMGTRGSACMSC</sequence>
<dbReference type="PANTHER" id="PTHR34949:SF7">
    <property type="entry name" value="SYNTAXIN 6 N-TERMINAL DOMAIN-CONTAINING PROTEIN"/>
    <property type="match status" value="1"/>
</dbReference>
<dbReference type="Pfam" id="PF09177">
    <property type="entry name" value="STX6_10_61_N"/>
    <property type="match status" value="1"/>
</dbReference>
<evidence type="ECO:0000313" key="11">
    <source>
        <dbReference type="EMBL" id="CAG7900566.1"/>
    </source>
</evidence>
<evidence type="ECO:0000256" key="4">
    <source>
        <dbReference type="ARBA" id="ARBA00022927"/>
    </source>
</evidence>
<dbReference type="EMBL" id="LS974623">
    <property type="protein sequence ID" value="CAG7900566.1"/>
    <property type="molecule type" value="Genomic_DNA"/>
</dbReference>
<dbReference type="Proteomes" id="UP000694005">
    <property type="component" value="Chromosome A07"/>
</dbReference>
<keyword evidence="3" id="KW-0812">Transmembrane</keyword>
<proteinExistence type="inferred from homology"/>
<comment type="similarity">
    <text evidence="1">Belongs to the syntaxin family.</text>
</comment>
<protein>
    <recommendedName>
        <fullName evidence="10">Syntaxin 6/10/61 N-terminal domain-containing protein</fullName>
    </recommendedName>
</protein>
<dbReference type="InterPro" id="IPR015260">
    <property type="entry name" value="Syntaxin-6/10/61_N"/>
</dbReference>
<evidence type="ECO:0000313" key="12">
    <source>
        <dbReference type="Proteomes" id="UP000694005"/>
    </source>
</evidence>
<gene>
    <name evidence="11" type="ORF">BRAPAZ1V2_A07P02100.2</name>
</gene>
<evidence type="ECO:0000256" key="6">
    <source>
        <dbReference type="ARBA" id="ARBA00023034"/>
    </source>
</evidence>
<accession>A0A8D9M6U8</accession>
<dbReference type="CDD" id="cd21442">
    <property type="entry name" value="SNARE_NTD_STX6-like"/>
    <property type="match status" value="1"/>
</dbReference>
<evidence type="ECO:0000256" key="8">
    <source>
        <dbReference type="ARBA" id="ARBA00037801"/>
    </source>
</evidence>
<evidence type="ECO:0000256" key="9">
    <source>
        <dbReference type="SAM" id="Coils"/>
    </source>
</evidence>
<dbReference type="PANTHER" id="PTHR34949">
    <property type="entry name" value="OS05G0443700 PROTEIN"/>
    <property type="match status" value="1"/>
</dbReference>
<reference evidence="11 12" key="1">
    <citation type="submission" date="2021-07" db="EMBL/GenBank/DDBJ databases">
        <authorList>
            <consortium name="Genoscope - CEA"/>
            <person name="William W."/>
        </authorList>
    </citation>
    <scope>NUCLEOTIDE SEQUENCE [LARGE SCALE GENOMIC DNA]</scope>
</reference>
<evidence type="ECO:0000256" key="2">
    <source>
        <dbReference type="ARBA" id="ARBA00022448"/>
    </source>
</evidence>
<feature type="coiled-coil region" evidence="9">
    <location>
        <begin position="45"/>
        <end position="107"/>
    </location>
</feature>
<name>A0A8D9M6U8_BRACM</name>
<keyword evidence="4" id="KW-0653">Protein transport</keyword>
<dbReference type="GO" id="GO:0016020">
    <property type="term" value="C:membrane"/>
    <property type="evidence" value="ECO:0007669"/>
    <property type="project" value="InterPro"/>
</dbReference>
<dbReference type="GO" id="GO:0005794">
    <property type="term" value="C:Golgi apparatus"/>
    <property type="evidence" value="ECO:0007669"/>
    <property type="project" value="UniProtKB-SubCell"/>
</dbReference>
<evidence type="ECO:0000259" key="10">
    <source>
        <dbReference type="Pfam" id="PF09177"/>
    </source>
</evidence>
<keyword evidence="7" id="KW-0472">Membrane</keyword>
<dbReference type="AlphaFoldDB" id="A0A8D9M6U8"/>
<evidence type="ECO:0000256" key="7">
    <source>
        <dbReference type="ARBA" id="ARBA00023136"/>
    </source>
</evidence>
<comment type="subcellular location">
    <subcellularLocation>
        <location evidence="8">Golgi apparatus</location>
        <location evidence="8">trans-Golgi network membrane</location>
        <topology evidence="8">Single-pass type IV membrane protein</topology>
    </subcellularLocation>
</comment>
<dbReference type="SUPFAM" id="SSF47661">
    <property type="entry name" value="t-snare proteins"/>
    <property type="match status" value="1"/>
</dbReference>
<feature type="domain" description="Syntaxin 6/10/61 N-terminal" evidence="10">
    <location>
        <begin position="13"/>
        <end position="97"/>
    </location>
</feature>
<dbReference type="InterPro" id="IPR010989">
    <property type="entry name" value="SNARE"/>
</dbReference>
<keyword evidence="9" id="KW-0175">Coiled coil</keyword>
<keyword evidence="5" id="KW-1133">Transmembrane helix</keyword>
<evidence type="ECO:0000256" key="1">
    <source>
        <dbReference type="ARBA" id="ARBA00009063"/>
    </source>
</evidence>
<dbReference type="GO" id="GO:0048193">
    <property type="term" value="P:Golgi vesicle transport"/>
    <property type="evidence" value="ECO:0007669"/>
    <property type="project" value="InterPro"/>
</dbReference>
<dbReference type="Gene3D" id="1.20.58.90">
    <property type="match status" value="1"/>
</dbReference>
<keyword evidence="6" id="KW-0333">Golgi apparatus</keyword>
<evidence type="ECO:0000256" key="3">
    <source>
        <dbReference type="ARBA" id="ARBA00022692"/>
    </source>
</evidence>